<gene>
    <name evidence="3" type="ORF">BOTNAR_0190g00030</name>
</gene>
<proteinExistence type="predicted"/>
<feature type="compositionally biased region" description="Polar residues" evidence="1">
    <location>
        <begin position="71"/>
        <end position="94"/>
    </location>
</feature>
<evidence type="ECO:0000313" key="4">
    <source>
        <dbReference type="Proteomes" id="UP000297452"/>
    </source>
</evidence>
<sequence length="314" mass="34314">MSKLSFLSGPRSPESPPRDEPMSPKRSTSRAMAVAVQQQKTRRRKGSLRKVALLGRGAQRERKESKAIPFDSTQHSQYSNNTMLNPASPENTRPVNGLGLGISDETPRPSMDGLANRNNNTLLPPIKTLPMGANDHIVTSPTTATSPTLTYTSTTDEEDLLSIPSHNLPAAARGGPLSSGSDSYFPPGAGSTIRRRPSQKQKSPLSIGGLSAIPLPLPDAEWDYSETEWWGWVILIVTWIVFVTGMGSCLGVWSWAWDVGESPYAPPEFEDDPTLPIVGYYPALIILTSVMAWVWVVVAWVGMKYFRHAKISGD</sequence>
<name>A0A4Z1I8S5_9HELO</name>
<dbReference type="EMBL" id="PQXJ01000190">
    <property type="protein sequence ID" value="TGO57981.1"/>
    <property type="molecule type" value="Genomic_DNA"/>
</dbReference>
<dbReference type="PANTHER" id="PTHR39400">
    <property type="entry name" value="YALI0E29227P"/>
    <property type="match status" value="1"/>
</dbReference>
<comment type="caution">
    <text evidence="3">The sequence shown here is derived from an EMBL/GenBank/DDBJ whole genome shotgun (WGS) entry which is preliminary data.</text>
</comment>
<keyword evidence="4" id="KW-1185">Reference proteome</keyword>
<reference evidence="3 4" key="1">
    <citation type="submission" date="2017-12" db="EMBL/GenBank/DDBJ databases">
        <title>Comparative genomics of Botrytis spp.</title>
        <authorList>
            <person name="Valero-Jimenez C.A."/>
            <person name="Tapia P."/>
            <person name="Veloso J."/>
            <person name="Silva-Moreno E."/>
            <person name="Staats M."/>
            <person name="Valdes J.H."/>
            <person name="Van Kan J.A.L."/>
        </authorList>
    </citation>
    <scope>NUCLEOTIDE SEQUENCE [LARGE SCALE GENOMIC DNA]</scope>
    <source>
        <strain evidence="3 4">MUCL2120</strain>
    </source>
</reference>
<feature type="region of interest" description="Disordered" evidence="1">
    <location>
        <begin position="1"/>
        <end position="118"/>
    </location>
</feature>
<protein>
    <submittedName>
        <fullName evidence="3">Uncharacterized protein</fullName>
    </submittedName>
</protein>
<evidence type="ECO:0000256" key="2">
    <source>
        <dbReference type="SAM" id="Phobius"/>
    </source>
</evidence>
<keyword evidence="2" id="KW-1133">Transmembrane helix</keyword>
<feature type="transmembrane region" description="Helical" evidence="2">
    <location>
        <begin position="229"/>
        <end position="257"/>
    </location>
</feature>
<evidence type="ECO:0000256" key="1">
    <source>
        <dbReference type="SAM" id="MobiDB-lite"/>
    </source>
</evidence>
<feature type="region of interest" description="Disordered" evidence="1">
    <location>
        <begin position="167"/>
        <end position="205"/>
    </location>
</feature>
<dbReference type="STRING" id="278944.A0A4Z1I8S5"/>
<dbReference type="OrthoDB" id="2157498at2759"/>
<accession>A0A4Z1I8S5</accession>
<organism evidence="3 4">
    <name type="scientific">Botryotinia narcissicola</name>
    <dbReference type="NCBI Taxonomy" id="278944"/>
    <lineage>
        <taxon>Eukaryota</taxon>
        <taxon>Fungi</taxon>
        <taxon>Dikarya</taxon>
        <taxon>Ascomycota</taxon>
        <taxon>Pezizomycotina</taxon>
        <taxon>Leotiomycetes</taxon>
        <taxon>Helotiales</taxon>
        <taxon>Sclerotiniaceae</taxon>
        <taxon>Botryotinia</taxon>
    </lineage>
</organism>
<keyword evidence="2" id="KW-0472">Membrane</keyword>
<feature type="transmembrane region" description="Helical" evidence="2">
    <location>
        <begin position="277"/>
        <end position="301"/>
    </location>
</feature>
<dbReference type="InterPro" id="IPR029164">
    <property type="entry name" value="PIG-Y"/>
</dbReference>
<dbReference type="PANTHER" id="PTHR39400:SF1">
    <property type="entry name" value="PIG-P DOMAIN-CONTAINING PROTEIN"/>
    <property type="match status" value="1"/>
</dbReference>
<dbReference type="Proteomes" id="UP000297452">
    <property type="component" value="Unassembled WGS sequence"/>
</dbReference>
<dbReference type="AlphaFoldDB" id="A0A4Z1I8S5"/>
<evidence type="ECO:0000313" key="3">
    <source>
        <dbReference type="EMBL" id="TGO57981.1"/>
    </source>
</evidence>
<keyword evidence="2" id="KW-0812">Transmembrane</keyword>
<dbReference type="Pfam" id="PF15159">
    <property type="entry name" value="PIG-Y"/>
    <property type="match status" value="1"/>
</dbReference>